<dbReference type="EMBL" id="CAUJNA010000125">
    <property type="protein sequence ID" value="CAJ1372273.1"/>
    <property type="molecule type" value="Genomic_DNA"/>
</dbReference>
<dbReference type="InterPro" id="IPR005913">
    <property type="entry name" value="dTDP_dehydrorham_reduct"/>
</dbReference>
<dbReference type="Pfam" id="PF01370">
    <property type="entry name" value="Epimerase"/>
    <property type="match status" value="1"/>
</dbReference>
<feature type="domain" description="NAD-dependent epimerase/dehydratase" evidence="1">
    <location>
        <begin position="9"/>
        <end position="147"/>
    </location>
</feature>
<dbReference type="PANTHER" id="PTHR10491:SF4">
    <property type="entry name" value="METHIONINE ADENOSYLTRANSFERASE 2 SUBUNIT BETA"/>
    <property type="match status" value="1"/>
</dbReference>
<evidence type="ECO:0000313" key="2">
    <source>
        <dbReference type="EMBL" id="CAJ1372273.1"/>
    </source>
</evidence>
<protein>
    <recommendedName>
        <fullName evidence="1">NAD-dependent epimerase/dehydratase domain-containing protein</fullName>
    </recommendedName>
</protein>
<evidence type="ECO:0000313" key="3">
    <source>
        <dbReference type="Proteomes" id="UP001178507"/>
    </source>
</evidence>
<dbReference type="Gene3D" id="3.40.50.720">
    <property type="entry name" value="NAD(P)-binding Rossmann-like Domain"/>
    <property type="match status" value="1"/>
</dbReference>
<organism evidence="2 3">
    <name type="scientific">Effrenium voratum</name>
    <dbReference type="NCBI Taxonomy" id="2562239"/>
    <lineage>
        <taxon>Eukaryota</taxon>
        <taxon>Sar</taxon>
        <taxon>Alveolata</taxon>
        <taxon>Dinophyceae</taxon>
        <taxon>Suessiales</taxon>
        <taxon>Symbiodiniaceae</taxon>
        <taxon>Effrenium</taxon>
    </lineage>
</organism>
<dbReference type="GO" id="GO:0048269">
    <property type="term" value="C:methionine adenosyltransferase complex"/>
    <property type="evidence" value="ECO:0007669"/>
    <property type="project" value="TreeGrafter"/>
</dbReference>
<reference evidence="2" key="1">
    <citation type="submission" date="2023-08" db="EMBL/GenBank/DDBJ databases">
        <authorList>
            <person name="Chen Y."/>
            <person name="Shah S."/>
            <person name="Dougan E. K."/>
            <person name="Thang M."/>
            <person name="Chan C."/>
        </authorList>
    </citation>
    <scope>NUCLEOTIDE SEQUENCE</scope>
</reference>
<evidence type="ECO:0000259" key="1">
    <source>
        <dbReference type="Pfam" id="PF01370"/>
    </source>
</evidence>
<dbReference type="GO" id="GO:0048270">
    <property type="term" value="F:methionine adenosyltransferase regulator activity"/>
    <property type="evidence" value="ECO:0007669"/>
    <property type="project" value="TreeGrafter"/>
</dbReference>
<dbReference type="SUPFAM" id="SSF51735">
    <property type="entry name" value="NAD(P)-binding Rossmann-fold domains"/>
    <property type="match status" value="1"/>
</dbReference>
<keyword evidence="3" id="KW-1185">Reference proteome</keyword>
<accession>A0AA36HQ66</accession>
<dbReference type="InterPro" id="IPR036291">
    <property type="entry name" value="NAD(P)-bd_dom_sf"/>
</dbReference>
<name>A0AA36HQ66_9DINO</name>
<proteinExistence type="predicted"/>
<dbReference type="GO" id="GO:0006556">
    <property type="term" value="P:S-adenosylmethionine biosynthetic process"/>
    <property type="evidence" value="ECO:0007669"/>
    <property type="project" value="TreeGrafter"/>
</dbReference>
<sequence>MSGETDFVLLGPTGFLGSAILRYLESSSFSVFPSSLRLKDRLGLEALLDEKKPRLGVICAAGERGRPNIAWCDSHPVETVDSNITGQFSVAAACFERGLHVTLLGTGALYVADSRKRKFSESDPPNGGSPGVYTALRQKMEELATYFSNVLILRVLYPLSSDLDARGLLGKLARFQRIDRVETSITILEDLLPLMPILAQRRAVGVLNFVNPGTVSYPEIVSLLTDRIAQCTSVKWTPPQIQGSSAGKAAAELDTVRLQDATGTTLPQAFESAKRIICGLSEDEVKLFARSLL</sequence>
<dbReference type="AlphaFoldDB" id="A0AA36HQ66"/>
<comment type="caution">
    <text evidence="2">The sequence shown here is derived from an EMBL/GenBank/DDBJ whole genome shotgun (WGS) entry which is preliminary data.</text>
</comment>
<dbReference type="InterPro" id="IPR001509">
    <property type="entry name" value="Epimerase_deHydtase"/>
</dbReference>
<dbReference type="Proteomes" id="UP001178507">
    <property type="component" value="Unassembled WGS sequence"/>
</dbReference>
<dbReference type="PANTHER" id="PTHR10491">
    <property type="entry name" value="DTDP-4-DEHYDRORHAMNOSE REDUCTASE"/>
    <property type="match status" value="1"/>
</dbReference>
<gene>
    <name evidence="2" type="ORF">EVOR1521_LOCUS2391</name>
</gene>